<reference evidence="2 3" key="1">
    <citation type="submission" date="2018-11" db="EMBL/GenBank/DDBJ databases">
        <title>Genome sequencing of Paenibacillus sp. KCOM 3021 (= ChDC PVNT-B20).</title>
        <authorList>
            <person name="Kook J.-K."/>
            <person name="Park S.-N."/>
            <person name="Lim Y.K."/>
        </authorList>
    </citation>
    <scope>NUCLEOTIDE SEQUENCE [LARGE SCALE GENOMIC DNA]</scope>
    <source>
        <strain evidence="2 3">KCOM 3021</strain>
    </source>
</reference>
<keyword evidence="3" id="KW-1185">Reference proteome</keyword>
<evidence type="ECO:0000259" key="1">
    <source>
        <dbReference type="PROSITE" id="PS51534"/>
    </source>
</evidence>
<accession>A0A3P3U0W2</accession>
<dbReference type="SUPFAM" id="SSF52200">
    <property type="entry name" value="Toll/Interleukin receptor TIR domain"/>
    <property type="match status" value="1"/>
</dbReference>
<evidence type="ECO:0000313" key="2">
    <source>
        <dbReference type="EMBL" id="RRJ63981.1"/>
    </source>
</evidence>
<proteinExistence type="predicted"/>
<sequence length="482" mass="57288">MTDKTLKPPKVFISYSWTSQAHEDWVLELAIRLRDNYVDVVLDKWDLKEGHDIFGFMESMVRSEDIEKVLVICDKGYKTKAEERSGGVGTETQIISKQVYSDINQEKFIPIVAERDIDTGEPAIPIYMQSRKYIDLSSPEQFEKGYEELLRNIFNRPVNRKPALGAIPSWLFEDAPAHYKTSNLNKVIKDSITRNPQRLPSLTQEFMDAFLDSLSQFEFEYKRGEAELDELVFSKVQEMLTLRNDYIDFVELQCSSQTHVAIEPFIRFFEQLQQKTMRPEGFSGTFYEEQWDHFKFLVREMFLFTVVIFIDKMQFQALSELLQTTYFIPDRSYTEIKARTYDYFDRYCRSLDEVRNKRLGLRRVSVTAEILMNRVTERYTRKKVVQADLLLYYFSVLSETEKSYVWYPRTHAYEEYYKLEFLQRLRSRRYIETVKMLFEVQNVDDLKKKIESFKHVHRSAGVFEEIPSIQDHIPVEDVGLYP</sequence>
<dbReference type="OrthoDB" id="5149141at2"/>
<dbReference type="AlphaFoldDB" id="A0A3P3U0W2"/>
<dbReference type="EMBL" id="RRCN01000001">
    <property type="protein sequence ID" value="RRJ63981.1"/>
    <property type="molecule type" value="Genomic_DNA"/>
</dbReference>
<dbReference type="Proteomes" id="UP000267017">
    <property type="component" value="Unassembled WGS sequence"/>
</dbReference>
<gene>
    <name evidence="2" type="ORF">EHV15_14355</name>
</gene>
<protein>
    <recommendedName>
        <fullName evidence="1">SEFIR domain-containing protein</fullName>
    </recommendedName>
</protein>
<dbReference type="Gene3D" id="3.40.50.10140">
    <property type="entry name" value="Toll/interleukin-1 receptor homology (TIR) domain"/>
    <property type="match status" value="1"/>
</dbReference>
<organism evidence="2 3">
    <name type="scientific">Paenibacillus oralis</name>
    <dbReference type="NCBI Taxonomy" id="2490856"/>
    <lineage>
        <taxon>Bacteria</taxon>
        <taxon>Bacillati</taxon>
        <taxon>Bacillota</taxon>
        <taxon>Bacilli</taxon>
        <taxon>Bacillales</taxon>
        <taxon>Paenibacillaceae</taxon>
        <taxon>Paenibacillus</taxon>
    </lineage>
</organism>
<evidence type="ECO:0000313" key="3">
    <source>
        <dbReference type="Proteomes" id="UP000267017"/>
    </source>
</evidence>
<dbReference type="Pfam" id="PF08357">
    <property type="entry name" value="SEFIR"/>
    <property type="match status" value="1"/>
</dbReference>
<dbReference type="PROSITE" id="PS51534">
    <property type="entry name" value="SEFIR"/>
    <property type="match status" value="1"/>
</dbReference>
<dbReference type="InterPro" id="IPR035897">
    <property type="entry name" value="Toll_tir_struct_dom_sf"/>
</dbReference>
<dbReference type="InterPro" id="IPR013568">
    <property type="entry name" value="SEFIR_dom"/>
</dbReference>
<dbReference type="RefSeq" id="WP_128631804.1">
    <property type="nucleotide sequence ID" value="NZ_RRCN01000001.1"/>
</dbReference>
<feature type="domain" description="SEFIR" evidence="1">
    <location>
        <begin position="8"/>
        <end position="145"/>
    </location>
</feature>
<name>A0A3P3U0W2_9BACL</name>
<comment type="caution">
    <text evidence="2">The sequence shown here is derived from an EMBL/GenBank/DDBJ whole genome shotgun (WGS) entry which is preliminary data.</text>
</comment>